<dbReference type="RefSeq" id="WP_212962368.1">
    <property type="nucleotide sequence ID" value="NZ_BOQT01000003.1"/>
</dbReference>
<keyword evidence="5" id="KW-0175">Coiled coil</keyword>
<dbReference type="InterPro" id="IPR011109">
    <property type="entry name" value="DNA_bind_recombinase_dom"/>
</dbReference>
<dbReference type="EMBL" id="BOQT01000003">
    <property type="protein sequence ID" value="GIN20073.1"/>
    <property type="molecule type" value="Genomic_DNA"/>
</dbReference>
<dbReference type="CDD" id="cd00338">
    <property type="entry name" value="Ser_Recombinase"/>
    <property type="match status" value="1"/>
</dbReference>
<keyword evidence="1" id="KW-0229">DNA integration</keyword>
<evidence type="ECO:0000259" key="6">
    <source>
        <dbReference type="PROSITE" id="PS51736"/>
    </source>
</evidence>
<dbReference type="SUPFAM" id="SSF53041">
    <property type="entry name" value="Resolvase-like"/>
    <property type="match status" value="1"/>
</dbReference>
<dbReference type="Proteomes" id="UP000680279">
    <property type="component" value="Unassembled WGS sequence"/>
</dbReference>
<feature type="coiled-coil region" evidence="5">
    <location>
        <begin position="379"/>
        <end position="445"/>
    </location>
</feature>
<dbReference type="InterPro" id="IPR025827">
    <property type="entry name" value="Zn_ribbon_recom_dom"/>
</dbReference>
<evidence type="ECO:0000256" key="3">
    <source>
        <dbReference type="ARBA" id="ARBA00023172"/>
    </source>
</evidence>
<name>A0ABQ4K4K4_9BACI</name>
<dbReference type="PANTHER" id="PTHR30461:SF23">
    <property type="entry name" value="DNA RECOMBINASE-RELATED"/>
    <property type="match status" value="1"/>
</dbReference>
<dbReference type="InterPro" id="IPR006118">
    <property type="entry name" value="Recombinase_CS"/>
</dbReference>
<keyword evidence="2" id="KW-0238">DNA-binding</keyword>
<dbReference type="InterPro" id="IPR036162">
    <property type="entry name" value="Resolvase-like_N_sf"/>
</dbReference>
<dbReference type="PROSITE" id="PS51736">
    <property type="entry name" value="RECOMBINASES_3"/>
    <property type="match status" value="1"/>
</dbReference>
<evidence type="ECO:0000313" key="8">
    <source>
        <dbReference type="EMBL" id="GIN20073.1"/>
    </source>
</evidence>
<dbReference type="Pfam" id="PF13408">
    <property type="entry name" value="Zn_ribbon_recom"/>
    <property type="match status" value="1"/>
</dbReference>
<dbReference type="InterPro" id="IPR038109">
    <property type="entry name" value="DNA_bind_recomb_sf"/>
</dbReference>
<dbReference type="PANTHER" id="PTHR30461">
    <property type="entry name" value="DNA-INVERTASE FROM LAMBDOID PROPHAGE"/>
    <property type="match status" value="1"/>
</dbReference>
<dbReference type="Pfam" id="PF07508">
    <property type="entry name" value="Recombinase"/>
    <property type="match status" value="1"/>
</dbReference>
<gene>
    <name evidence="8" type="primary">cisA</name>
    <name evidence="8" type="ORF">J1TS3_12070</name>
</gene>
<feature type="active site" description="O-(5'-phospho-DNA)-serine intermediate" evidence="4">
    <location>
        <position position="9"/>
    </location>
</feature>
<evidence type="ECO:0000256" key="1">
    <source>
        <dbReference type="ARBA" id="ARBA00022908"/>
    </source>
</evidence>
<dbReference type="Gene3D" id="3.90.1750.20">
    <property type="entry name" value="Putative Large Serine Recombinase, Chain B, Domain 2"/>
    <property type="match status" value="1"/>
</dbReference>
<keyword evidence="3" id="KW-0233">DNA recombination</keyword>
<keyword evidence="9" id="KW-1185">Reference proteome</keyword>
<dbReference type="InterPro" id="IPR006119">
    <property type="entry name" value="Resolv_N"/>
</dbReference>
<dbReference type="PROSITE" id="PS51737">
    <property type="entry name" value="RECOMBINASE_DNA_BIND"/>
    <property type="match status" value="1"/>
</dbReference>
<dbReference type="Gene3D" id="3.40.50.1390">
    <property type="entry name" value="Resolvase, N-terminal catalytic domain"/>
    <property type="match status" value="1"/>
</dbReference>
<dbReference type="PROSITE" id="PS00397">
    <property type="entry name" value="RECOMBINASES_1"/>
    <property type="match status" value="1"/>
</dbReference>
<feature type="domain" description="Recombinase" evidence="7">
    <location>
        <begin position="151"/>
        <end position="288"/>
    </location>
</feature>
<evidence type="ECO:0000256" key="2">
    <source>
        <dbReference type="ARBA" id="ARBA00023125"/>
    </source>
</evidence>
<dbReference type="Pfam" id="PF00239">
    <property type="entry name" value="Resolvase"/>
    <property type="match status" value="1"/>
</dbReference>
<evidence type="ECO:0000259" key="7">
    <source>
        <dbReference type="PROSITE" id="PS51737"/>
    </source>
</evidence>
<feature type="domain" description="Resolvase/invertase-type recombinase catalytic" evidence="6">
    <location>
        <begin position="1"/>
        <end position="143"/>
    </location>
</feature>
<dbReference type="SMART" id="SM00857">
    <property type="entry name" value="Resolvase"/>
    <property type="match status" value="1"/>
</dbReference>
<protein>
    <submittedName>
        <fullName evidence="8">DNA recombinase</fullName>
    </submittedName>
</protein>
<evidence type="ECO:0000256" key="5">
    <source>
        <dbReference type="SAM" id="Coils"/>
    </source>
</evidence>
<evidence type="ECO:0000313" key="9">
    <source>
        <dbReference type="Proteomes" id="UP000680279"/>
    </source>
</evidence>
<dbReference type="InterPro" id="IPR050639">
    <property type="entry name" value="SSR_resolvase"/>
</dbReference>
<comment type="caution">
    <text evidence="8">The sequence shown here is derived from an EMBL/GenBank/DDBJ whole genome shotgun (WGS) entry which is preliminary data.</text>
</comment>
<evidence type="ECO:0000256" key="4">
    <source>
        <dbReference type="PROSITE-ProRule" id="PRU10137"/>
    </source>
</evidence>
<accession>A0ABQ4K4K4</accession>
<reference evidence="8 9" key="1">
    <citation type="submission" date="2021-03" db="EMBL/GenBank/DDBJ databases">
        <title>Antimicrobial resistance genes in bacteria isolated from Japanese honey, and their potential for conferring macrolide and lincosamide resistance in the American foulbrood pathogen Paenibacillus larvae.</title>
        <authorList>
            <person name="Okamoto M."/>
            <person name="Kumagai M."/>
            <person name="Kanamori H."/>
            <person name="Takamatsu D."/>
        </authorList>
    </citation>
    <scope>NUCLEOTIDE SEQUENCE [LARGE SCALE GENOMIC DNA]</scope>
    <source>
        <strain evidence="8 9">J1TS3</strain>
    </source>
</reference>
<proteinExistence type="predicted"/>
<organism evidence="8 9">
    <name type="scientific">Siminovitchia fordii</name>
    <dbReference type="NCBI Taxonomy" id="254759"/>
    <lineage>
        <taxon>Bacteria</taxon>
        <taxon>Bacillati</taxon>
        <taxon>Bacillota</taxon>
        <taxon>Bacilli</taxon>
        <taxon>Bacillales</taxon>
        <taxon>Bacillaceae</taxon>
        <taxon>Siminovitchia</taxon>
    </lineage>
</organism>
<sequence>MKAIYVRVSTDEQAEKGYSIDNQIDLCREKAGTDEFLKYVDDGYSGEFLDRPALSRLRDDLKNGLIDEVIVYDPDRLSRKLMNQLIISEEIEKRAKLIFVNHDYQKTPEGMLFYQMRGAIAEFEKAKINERMSGGRKRKALDGKVVKNPNMYGYDYDKENSKLVINEKEAEIVRLIFDLFTKPNNNIQGINGIALYLTNQNIPTKKRKSVWHRQVVRQILMNEAYTGRFYHNRWNTEGMLGNKYRPKDERKPMTERPREEWIEISCPAIIEEDVFEHAQRLLAESRRRWAKKSKIQYLLSGLLRCGHCGNTMTGRRQKNWGNYVLEYSDIKNTAGAKNKGCGMRVKAQTLEKEVWGQIKSYIHDPVELEKAANEPNEDNNFEQMEIERLENEINSAKEGRKRMLSLLAKGMDISDEEIREQLADLKEQEKRAERKLVELISKKKESQSSAYSKRLFTEVADYLLRIDDAELTFEDKQMIIRQVVKEIIIYKESIDIHVF</sequence>